<keyword evidence="2" id="KW-1185">Reference proteome</keyword>
<accession>A0ABV2W7G1</accession>
<reference evidence="1 2" key="1">
    <citation type="submission" date="2024-06" db="EMBL/GenBank/DDBJ databases">
        <title>The Natural Products Discovery Center: Release of the First 8490 Sequenced Strains for Exploring Actinobacteria Biosynthetic Diversity.</title>
        <authorList>
            <person name="Kalkreuter E."/>
            <person name="Kautsar S.A."/>
            <person name="Yang D."/>
            <person name="Bader C.D."/>
            <person name="Teijaro C.N."/>
            <person name="Fluegel L."/>
            <person name="Davis C.M."/>
            <person name="Simpson J.R."/>
            <person name="Lauterbach L."/>
            <person name="Steele A.D."/>
            <person name="Gui C."/>
            <person name="Meng S."/>
            <person name="Li G."/>
            <person name="Viehrig K."/>
            <person name="Ye F."/>
            <person name="Su P."/>
            <person name="Kiefer A.F."/>
            <person name="Nichols A."/>
            <person name="Cepeda A.J."/>
            <person name="Yan W."/>
            <person name="Fan B."/>
            <person name="Jiang Y."/>
            <person name="Adhikari A."/>
            <person name="Zheng C.-J."/>
            <person name="Schuster L."/>
            <person name="Cowan T.M."/>
            <person name="Smanski M.J."/>
            <person name="Chevrette M.G."/>
            <person name="De Carvalho L.P.S."/>
            <person name="Shen B."/>
        </authorList>
    </citation>
    <scope>NUCLEOTIDE SEQUENCE [LARGE SCALE GENOMIC DNA]</scope>
    <source>
        <strain evidence="1 2">NPDC006337</strain>
    </source>
</reference>
<dbReference type="Proteomes" id="UP001550378">
    <property type="component" value="Unassembled WGS sequence"/>
</dbReference>
<comment type="caution">
    <text evidence="1">The sequence shown here is derived from an EMBL/GenBank/DDBJ whole genome shotgun (WGS) entry which is preliminary data.</text>
</comment>
<evidence type="ECO:0000313" key="2">
    <source>
        <dbReference type="Proteomes" id="UP001550378"/>
    </source>
</evidence>
<protein>
    <submittedName>
        <fullName evidence="1">Uncharacterized protein</fullName>
    </submittedName>
</protein>
<gene>
    <name evidence="1" type="ORF">ABZ508_19125</name>
</gene>
<dbReference type="EMBL" id="JBEXZR010000016">
    <property type="protein sequence ID" value="MEU0709468.1"/>
    <property type="molecule type" value="Genomic_DNA"/>
</dbReference>
<proteinExistence type="predicted"/>
<organism evidence="1 2">
    <name type="scientific">Streptomyces lavendulocolor</name>
    <dbReference type="NCBI Taxonomy" id="67316"/>
    <lineage>
        <taxon>Bacteria</taxon>
        <taxon>Bacillati</taxon>
        <taxon>Actinomycetota</taxon>
        <taxon>Actinomycetes</taxon>
        <taxon>Kitasatosporales</taxon>
        <taxon>Streptomycetaceae</taxon>
        <taxon>Streptomyces</taxon>
    </lineage>
</organism>
<name>A0ABV2W7G1_9ACTN</name>
<dbReference type="RefSeq" id="WP_359653126.1">
    <property type="nucleotide sequence ID" value="NZ_JBEXZP010000016.1"/>
</dbReference>
<sequence>MPAIFAKSRDGFQLRLSFGYKGQAFFEVATPCVTKSDVAEPTSVPNGPAYPLGEIPTPNVRSAFWSAEVPVGGTGRGEGGGG</sequence>
<evidence type="ECO:0000313" key="1">
    <source>
        <dbReference type="EMBL" id="MEU0709468.1"/>
    </source>
</evidence>